<feature type="signal peptide" evidence="1">
    <location>
        <begin position="1"/>
        <end position="19"/>
    </location>
</feature>
<sequence length="121" mass="13751">MRISLSLVLCLSMCLSLTACVKSKPPAVVQDAPQKQQAQKCYDLLTALKGLDNATFQIYQQQFSTINKSYEVYKRNEKNIDKNSAEIMKLEIDNKINVVCSRVRSAVFTDMSRRANELNQL</sequence>
<name>A0A1C4DFW3_9ENTR</name>
<evidence type="ECO:0008006" key="4">
    <source>
        <dbReference type="Google" id="ProtNLM"/>
    </source>
</evidence>
<evidence type="ECO:0000313" key="3">
    <source>
        <dbReference type="Proteomes" id="UP000198975"/>
    </source>
</evidence>
<evidence type="ECO:0000313" key="2">
    <source>
        <dbReference type="EMBL" id="SCC30173.1"/>
    </source>
</evidence>
<proteinExistence type="predicted"/>
<gene>
    <name evidence="2" type="ORF">GA0061071_11236</name>
</gene>
<dbReference type="RefSeq" id="WP_245191446.1">
    <property type="nucleotide sequence ID" value="NZ_CP115659.1"/>
</dbReference>
<protein>
    <recommendedName>
        <fullName evidence="4">Lipoprotein</fullName>
    </recommendedName>
</protein>
<dbReference type="AlphaFoldDB" id="A0A1C4DFW3"/>
<keyword evidence="3" id="KW-1185">Reference proteome</keyword>
<dbReference type="EMBL" id="FMAY01000012">
    <property type="protein sequence ID" value="SCC30173.1"/>
    <property type="molecule type" value="Genomic_DNA"/>
</dbReference>
<organism evidence="2 3">
    <name type="scientific">Kosakonia oryzendophytica</name>
    <dbReference type="NCBI Taxonomy" id="1005665"/>
    <lineage>
        <taxon>Bacteria</taxon>
        <taxon>Pseudomonadati</taxon>
        <taxon>Pseudomonadota</taxon>
        <taxon>Gammaproteobacteria</taxon>
        <taxon>Enterobacterales</taxon>
        <taxon>Enterobacteriaceae</taxon>
        <taxon>Kosakonia</taxon>
    </lineage>
</organism>
<dbReference type="PROSITE" id="PS51257">
    <property type="entry name" value="PROKAR_LIPOPROTEIN"/>
    <property type="match status" value="1"/>
</dbReference>
<evidence type="ECO:0000256" key="1">
    <source>
        <dbReference type="SAM" id="SignalP"/>
    </source>
</evidence>
<reference evidence="3" key="1">
    <citation type="submission" date="2016-08" db="EMBL/GenBank/DDBJ databases">
        <authorList>
            <person name="Varghese N."/>
            <person name="Submissions Spin"/>
        </authorList>
    </citation>
    <scope>NUCLEOTIDE SEQUENCE [LARGE SCALE GENOMIC DNA]</scope>
    <source>
        <strain evidence="3">REICA_082</strain>
    </source>
</reference>
<keyword evidence="1" id="KW-0732">Signal</keyword>
<feature type="chain" id="PRO_5008690481" description="Lipoprotein" evidence="1">
    <location>
        <begin position="20"/>
        <end position="121"/>
    </location>
</feature>
<accession>A0A1C4DFW3</accession>
<dbReference type="Proteomes" id="UP000198975">
    <property type="component" value="Unassembled WGS sequence"/>
</dbReference>